<evidence type="ECO:0000256" key="1">
    <source>
        <dbReference type="ARBA" id="ARBA00022723"/>
    </source>
</evidence>
<name>A0A839EY39_9HYPH</name>
<dbReference type="PANTHER" id="PTHR43782">
    <property type="entry name" value="ARGINASE"/>
    <property type="match status" value="1"/>
</dbReference>
<dbReference type="RefSeq" id="WP_182551905.1">
    <property type="nucleotide sequence ID" value="NZ_JACGXN010000013.1"/>
</dbReference>
<dbReference type="GO" id="GO:0004053">
    <property type="term" value="F:arginase activity"/>
    <property type="evidence" value="ECO:0007669"/>
    <property type="project" value="UniProtKB-EC"/>
</dbReference>
<dbReference type="Pfam" id="PF00491">
    <property type="entry name" value="Arginase"/>
    <property type="match status" value="1"/>
</dbReference>
<dbReference type="InterPro" id="IPR006035">
    <property type="entry name" value="Ureohydrolase"/>
</dbReference>
<dbReference type="AlphaFoldDB" id="A0A839EY39"/>
<sequence length="306" mass="33196">MGDTSRKLCLIKAPINLGLRPLRPGHIPGTWRAPEALIQAGLVEVLQPHEIMELEPPTYVSEPQPNTRIRNGDAIRAFNLDLADKVETAVRNGFFPLVIGGDCTTLLGSLAGTRRLSELSLVHIDGHSDFRHPGNDEFAPGVGGAAGMDLALATGHGDTVLTEWPGISGPLVPEEQTVQLGERENRDPDYTWGDINNTAITLIDVFAARELGPSAVLTRINQILDRKPEWRFWVHVDVDVLDQSIMPAVDSPGSPGIDPDELVVIIRTLLGDTRCAGMNVTIFDPDLDPDGKLAKFLVSFIDDALS</sequence>
<keyword evidence="3" id="KW-0464">Manganese</keyword>
<evidence type="ECO:0000313" key="6">
    <source>
        <dbReference type="Proteomes" id="UP000549052"/>
    </source>
</evidence>
<dbReference type="GO" id="GO:0005737">
    <property type="term" value="C:cytoplasm"/>
    <property type="evidence" value="ECO:0007669"/>
    <property type="project" value="TreeGrafter"/>
</dbReference>
<dbReference type="SUPFAM" id="SSF52768">
    <property type="entry name" value="Arginase/deacetylase"/>
    <property type="match status" value="1"/>
</dbReference>
<organism evidence="5 6">
    <name type="scientific">Phyllobacterium myrsinacearum</name>
    <dbReference type="NCBI Taxonomy" id="28101"/>
    <lineage>
        <taxon>Bacteria</taxon>
        <taxon>Pseudomonadati</taxon>
        <taxon>Pseudomonadota</taxon>
        <taxon>Alphaproteobacteria</taxon>
        <taxon>Hyphomicrobiales</taxon>
        <taxon>Phyllobacteriaceae</taxon>
        <taxon>Phyllobacterium</taxon>
    </lineage>
</organism>
<evidence type="ECO:0000313" key="5">
    <source>
        <dbReference type="EMBL" id="MBA8881307.1"/>
    </source>
</evidence>
<reference evidence="5 6" key="1">
    <citation type="submission" date="2020-07" db="EMBL/GenBank/DDBJ databases">
        <title>Genomic Encyclopedia of Type Strains, Phase IV (KMG-V): Genome sequencing to study the core and pangenomes of soil and plant-associated prokaryotes.</title>
        <authorList>
            <person name="Whitman W."/>
        </authorList>
    </citation>
    <scope>NUCLEOTIDE SEQUENCE [LARGE SCALE GENOMIC DNA]</scope>
    <source>
        <strain evidence="5 6">AN3</strain>
    </source>
</reference>
<keyword evidence="2 5" id="KW-0378">Hydrolase</keyword>
<keyword evidence="6" id="KW-1185">Reference proteome</keyword>
<dbReference type="Proteomes" id="UP000549052">
    <property type="component" value="Unassembled WGS sequence"/>
</dbReference>
<gene>
    <name evidence="5" type="ORF">FHW16_005045</name>
</gene>
<dbReference type="GO" id="GO:0030145">
    <property type="term" value="F:manganese ion binding"/>
    <property type="evidence" value="ECO:0007669"/>
    <property type="project" value="TreeGrafter"/>
</dbReference>
<dbReference type="PROSITE" id="PS51409">
    <property type="entry name" value="ARGINASE_2"/>
    <property type="match status" value="1"/>
</dbReference>
<dbReference type="EC" id="3.5.3.1" evidence="5"/>
<dbReference type="InterPro" id="IPR023696">
    <property type="entry name" value="Ureohydrolase_dom_sf"/>
</dbReference>
<comment type="caution">
    <text evidence="5">The sequence shown here is derived from an EMBL/GenBank/DDBJ whole genome shotgun (WGS) entry which is preliminary data.</text>
</comment>
<protein>
    <submittedName>
        <fullName evidence="5">Arginase</fullName>
        <ecNumber evidence="5">3.5.3.1</ecNumber>
    </submittedName>
</protein>
<proteinExistence type="inferred from homology"/>
<evidence type="ECO:0000256" key="3">
    <source>
        <dbReference type="ARBA" id="ARBA00023211"/>
    </source>
</evidence>
<dbReference type="PANTHER" id="PTHR43782:SF3">
    <property type="entry name" value="ARGINASE"/>
    <property type="match status" value="1"/>
</dbReference>
<dbReference type="Gene3D" id="3.40.800.10">
    <property type="entry name" value="Ureohydrolase domain"/>
    <property type="match status" value="1"/>
</dbReference>
<evidence type="ECO:0000256" key="2">
    <source>
        <dbReference type="ARBA" id="ARBA00022801"/>
    </source>
</evidence>
<dbReference type="EMBL" id="JACGXN010000013">
    <property type="protein sequence ID" value="MBA8881307.1"/>
    <property type="molecule type" value="Genomic_DNA"/>
</dbReference>
<accession>A0A839EY39</accession>
<comment type="similarity">
    <text evidence="4">Belongs to the arginase family.</text>
</comment>
<evidence type="ECO:0000256" key="4">
    <source>
        <dbReference type="PROSITE-ProRule" id="PRU00742"/>
    </source>
</evidence>
<keyword evidence="1" id="KW-0479">Metal-binding</keyword>